<protein>
    <submittedName>
        <fullName evidence="7">Gamma-glutamyltranspeptidase</fullName>
        <ecNumber evidence="7">2.3.2.2</ecNumber>
    </submittedName>
</protein>
<keyword evidence="4" id="KW-0865">Zymogen</keyword>
<dbReference type="GO" id="GO:0103068">
    <property type="term" value="F:leukotriene C4 gamma-glutamyl transferase activity"/>
    <property type="evidence" value="ECO:0007669"/>
    <property type="project" value="UniProtKB-EC"/>
</dbReference>
<reference evidence="7 8" key="1">
    <citation type="submission" date="2016-11" db="EMBL/GenBank/DDBJ databases">
        <title>Genome sequence of Sphingomonas jeddahensis G39.</title>
        <authorList>
            <person name="Poehlein A."/>
            <person name="Wuebbeler J.H."/>
            <person name="Steinbuechel A."/>
            <person name="Daniel R."/>
        </authorList>
    </citation>
    <scope>NUCLEOTIDE SEQUENCE [LARGE SCALE GENOMIC DNA]</scope>
    <source>
        <strain evidence="7 8">G39</strain>
    </source>
</reference>
<evidence type="ECO:0000256" key="1">
    <source>
        <dbReference type="ARBA" id="ARBA00009381"/>
    </source>
</evidence>
<dbReference type="Gene3D" id="3.60.20.40">
    <property type="match status" value="1"/>
</dbReference>
<name>A0A1V2EYA9_9SPHN</name>
<keyword evidence="3" id="KW-0378">Hydrolase</keyword>
<dbReference type="STRING" id="1915074.SPHI_01330"/>
<evidence type="ECO:0000313" key="7">
    <source>
        <dbReference type="EMBL" id="ONF97503.1"/>
    </source>
</evidence>
<evidence type="ECO:0000313" key="8">
    <source>
        <dbReference type="Proteomes" id="UP000188729"/>
    </source>
</evidence>
<dbReference type="EC" id="2.3.2.2" evidence="7"/>
<proteinExistence type="inferred from homology"/>
<feature type="region of interest" description="Disordered" evidence="5">
    <location>
        <begin position="369"/>
        <end position="390"/>
    </location>
</feature>
<keyword evidence="8" id="KW-1185">Reference proteome</keyword>
<dbReference type="AlphaFoldDB" id="A0A1V2EYA9"/>
<dbReference type="InterPro" id="IPR043137">
    <property type="entry name" value="GGT_ssub_C"/>
</dbReference>
<dbReference type="GO" id="GO:0016787">
    <property type="term" value="F:hydrolase activity"/>
    <property type="evidence" value="ECO:0007669"/>
    <property type="project" value="UniProtKB-KW"/>
</dbReference>
<dbReference type="OrthoDB" id="9781342at2"/>
<organism evidence="7 8">
    <name type="scientific">Sphingomonas jeddahensis</name>
    <dbReference type="NCBI Taxonomy" id="1915074"/>
    <lineage>
        <taxon>Bacteria</taxon>
        <taxon>Pseudomonadati</taxon>
        <taxon>Pseudomonadota</taxon>
        <taxon>Alphaproteobacteria</taxon>
        <taxon>Sphingomonadales</taxon>
        <taxon>Sphingomonadaceae</taxon>
        <taxon>Sphingomonas</taxon>
    </lineage>
</organism>
<dbReference type="SUPFAM" id="SSF56235">
    <property type="entry name" value="N-terminal nucleophile aminohydrolases (Ntn hydrolases)"/>
    <property type="match status" value="1"/>
</dbReference>
<gene>
    <name evidence="7" type="primary">ggt</name>
    <name evidence="7" type="ORF">SPHI_01330</name>
</gene>
<dbReference type="InterPro" id="IPR051792">
    <property type="entry name" value="GGT_bact"/>
</dbReference>
<dbReference type="Proteomes" id="UP000188729">
    <property type="component" value="Unassembled WGS sequence"/>
</dbReference>
<feature type="signal peptide" evidence="6">
    <location>
        <begin position="1"/>
        <end position="18"/>
    </location>
</feature>
<feature type="chain" id="PRO_5012934320" evidence="6">
    <location>
        <begin position="19"/>
        <end position="574"/>
    </location>
</feature>
<dbReference type="InterPro" id="IPR043138">
    <property type="entry name" value="GGT_lsub"/>
</dbReference>
<sequence>MKTMLALAALLAPVPAYAQGMVTSADPRATEAGREILRAGGSAADAAMAMMIALTVVEPQSSGIGGGGFLLHQSAGGPLETIDGREKAPMAATPQRFLGPDGKPIPHVQAFPGGKSVGVPGNVRLAALANRKWGKLPWKALFAPAIRLAEGGYTVTRPMAAASTNLTPLWGGGRTAVAGPEGGTSTGTADKVGRFPQVAAMYSRGGKPLTEGERITNPTLAKLLRKIADEGPDAFYTGDNAKALVAAVTTAKVAPGDMTEADLAAYQAKERAPVCGSYRSYKVCGMGPPSSGATTVLQILGMLERFDLVKLGKDSPVAWHLIGEAMQLAYADRDKYLGDADFVDVPVAGLIDKGYIAKRSGLISQARALGTYQPGTPPGAQPRTAAPQHNEHGTTHFVAVDADGDIATMTSTIEMPFGSQLIANGYMLNNELTDFSLAPEKDGAPVANRVQPGKRPLSSMSPTIVYDASGAPVFTVGAAGGKTIIMQVAKAIVAHFDWKLPARDALGLGLVFFNKDGLVLEQGTSLPAMQPALEAMGHKVTVSKLGLKANAAEKTASGWVGAPDPRSVGTALKQ</sequence>
<keyword evidence="2 7" id="KW-0808">Transferase</keyword>
<dbReference type="PRINTS" id="PR01210">
    <property type="entry name" value="GGTRANSPTASE"/>
</dbReference>
<dbReference type="InterPro" id="IPR029055">
    <property type="entry name" value="Ntn_hydrolases_N"/>
</dbReference>
<evidence type="ECO:0000256" key="4">
    <source>
        <dbReference type="ARBA" id="ARBA00023145"/>
    </source>
</evidence>
<evidence type="ECO:0000256" key="3">
    <source>
        <dbReference type="ARBA" id="ARBA00022801"/>
    </source>
</evidence>
<comment type="caution">
    <text evidence="7">The sequence shown here is derived from an EMBL/GenBank/DDBJ whole genome shotgun (WGS) entry which is preliminary data.</text>
</comment>
<comment type="similarity">
    <text evidence="1">Belongs to the gamma-glutamyltransferase family.</text>
</comment>
<evidence type="ECO:0000256" key="6">
    <source>
        <dbReference type="SAM" id="SignalP"/>
    </source>
</evidence>
<accession>A0A1V2EYA9</accession>
<dbReference type="Pfam" id="PF01019">
    <property type="entry name" value="G_glu_transpept"/>
    <property type="match status" value="2"/>
</dbReference>
<evidence type="ECO:0000256" key="2">
    <source>
        <dbReference type="ARBA" id="ARBA00022679"/>
    </source>
</evidence>
<keyword evidence="7" id="KW-0012">Acyltransferase</keyword>
<keyword evidence="6" id="KW-0732">Signal</keyword>
<dbReference type="RefSeq" id="WP_076742965.1">
    <property type="nucleotide sequence ID" value="NZ_MPSB01000001.1"/>
</dbReference>
<evidence type="ECO:0000256" key="5">
    <source>
        <dbReference type="SAM" id="MobiDB-lite"/>
    </source>
</evidence>
<dbReference type="EMBL" id="MPSB01000001">
    <property type="protein sequence ID" value="ONF97503.1"/>
    <property type="molecule type" value="Genomic_DNA"/>
</dbReference>
<dbReference type="Gene3D" id="1.10.246.130">
    <property type="match status" value="1"/>
</dbReference>
<dbReference type="PANTHER" id="PTHR43199">
    <property type="entry name" value="GLUTATHIONE HYDROLASE"/>
    <property type="match status" value="1"/>
</dbReference>
<dbReference type="PANTHER" id="PTHR43199:SF1">
    <property type="entry name" value="GLUTATHIONE HYDROLASE PROENZYME"/>
    <property type="match status" value="1"/>
</dbReference>